<dbReference type="OrthoDB" id="6007461at2"/>
<evidence type="ECO:0000313" key="4">
    <source>
        <dbReference type="Proteomes" id="UP000239561"/>
    </source>
</evidence>
<sequence length="105" mass="10603">MTPINFLKRLMLAFLVCAAPVANAAASSRGSENSTLHVGLRLLGGCELRTTPPRANCSRGTPMAIALPTRSTSPEAAAIATAGQDASALAGPAPADAARVTTVVF</sequence>
<dbReference type="RefSeq" id="WP_104603537.1">
    <property type="nucleotide sequence ID" value="NZ_CP033326.1"/>
</dbReference>
<reference evidence="3 5" key="2">
    <citation type="submission" date="2021-08" db="EMBL/GenBank/DDBJ databases">
        <title>Genome sequences of Xanthomonas cucurbitae isolates from 5 Midwestern US states.</title>
        <authorList>
            <person name="Hind S.R."/>
        </authorList>
    </citation>
    <scope>NUCLEOTIDE SEQUENCE [LARGE SCALE GENOMIC DNA]</scope>
    <source>
        <strain evidence="3 5">OH_261</strain>
    </source>
</reference>
<dbReference type="AlphaFoldDB" id="A0A2S7DR36"/>
<dbReference type="Proteomes" id="UP001214201">
    <property type="component" value="Chromosome"/>
</dbReference>
<accession>A0A2S7DR36</accession>
<organism evidence="2 4">
    <name type="scientific">Xanthomonas cucurbitae</name>
    <dbReference type="NCBI Taxonomy" id="56453"/>
    <lineage>
        <taxon>Bacteria</taxon>
        <taxon>Pseudomonadati</taxon>
        <taxon>Pseudomonadota</taxon>
        <taxon>Gammaproteobacteria</taxon>
        <taxon>Lysobacterales</taxon>
        <taxon>Lysobacteraceae</taxon>
        <taxon>Xanthomonas</taxon>
    </lineage>
</organism>
<protein>
    <recommendedName>
        <fullName evidence="6">Secreted protein</fullName>
    </recommendedName>
</protein>
<dbReference type="EMBL" id="MDED01000017">
    <property type="protein sequence ID" value="PPU76286.1"/>
    <property type="molecule type" value="Genomic_DNA"/>
</dbReference>
<keyword evidence="5" id="KW-1185">Reference proteome</keyword>
<proteinExistence type="predicted"/>
<reference evidence="2 4" key="1">
    <citation type="submission" date="2016-08" db="EMBL/GenBank/DDBJ databases">
        <authorList>
            <person name="Seilhamer J.J."/>
        </authorList>
    </citation>
    <scope>NUCLEOTIDE SEQUENCE [LARGE SCALE GENOMIC DNA]</scope>
    <source>
        <strain evidence="2 4">CFBP2542</strain>
    </source>
</reference>
<feature type="chain" id="PRO_5044580178" description="Secreted protein" evidence="1">
    <location>
        <begin position="25"/>
        <end position="105"/>
    </location>
</feature>
<evidence type="ECO:0000313" key="3">
    <source>
        <dbReference type="EMBL" id="WDM72740.1"/>
    </source>
</evidence>
<dbReference type="EMBL" id="CP082214">
    <property type="protein sequence ID" value="WDM72740.1"/>
    <property type="molecule type" value="Genomic_DNA"/>
</dbReference>
<gene>
    <name evidence="3" type="ORF">K6978_06255</name>
    <name evidence="2" type="ORF">XcuCFBP2542_10530</name>
</gene>
<evidence type="ECO:0000313" key="2">
    <source>
        <dbReference type="EMBL" id="PPU76286.1"/>
    </source>
</evidence>
<evidence type="ECO:0000313" key="5">
    <source>
        <dbReference type="Proteomes" id="UP001214201"/>
    </source>
</evidence>
<name>A0A2S7DR36_9XANT</name>
<keyword evidence="1" id="KW-0732">Signal</keyword>
<dbReference type="Proteomes" id="UP000239561">
    <property type="component" value="Unassembled WGS sequence"/>
</dbReference>
<evidence type="ECO:0000256" key="1">
    <source>
        <dbReference type="SAM" id="SignalP"/>
    </source>
</evidence>
<feature type="signal peptide" evidence="1">
    <location>
        <begin position="1"/>
        <end position="24"/>
    </location>
</feature>
<evidence type="ECO:0008006" key="6">
    <source>
        <dbReference type="Google" id="ProtNLM"/>
    </source>
</evidence>